<name>A0A8J5VS37_ZIZPA</name>
<organism evidence="1 2">
    <name type="scientific">Zizania palustris</name>
    <name type="common">Northern wild rice</name>
    <dbReference type="NCBI Taxonomy" id="103762"/>
    <lineage>
        <taxon>Eukaryota</taxon>
        <taxon>Viridiplantae</taxon>
        <taxon>Streptophyta</taxon>
        <taxon>Embryophyta</taxon>
        <taxon>Tracheophyta</taxon>
        <taxon>Spermatophyta</taxon>
        <taxon>Magnoliopsida</taxon>
        <taxon>Liliopsida</taxon>
        <taxon>Poales</taxon>
        <taxon>Poaceae</taxon>
        <taxon>BOP clade</taxon>
        <taxon>Oryzoideae</taxon>
        <taxon>Oryzeae</taxon>
        <taxon>Zizaniinae</taxon>
        <taxon>Zizania</taxon>
    </lineage>
</organism>
<evidence type="ECO:0000313" key="1">
    <source>
        <dbReference type="EMBL" id="KAG8078795.1"/>
    </source>
</evidence>
<dbReference type="AlphaFoldDB" id="A0A8J5VS37"/>
<dbReference type="EMBL" id="JAAALK010000282">
    <property type="protein sequence ID" value="KAG8078795.1"/>
    <property type="molecule type" value="Genomic_DNA"/>
</dbReference>
<evidence type="ECO:0000313" key="2">
    <source>
        <dbReference type="Proteomes" id="UP000729402"/>
    </source>
</evidence>
<reference evidence="1" key="1">
    <citation type="journal article" date="2021" name="bioRxiv">
        <title>Whole Genome Assembly and Annotation of Northern Wild Rice, Zizania palustris L., Supports a Whole Genome Duplication in the Zizania Genus.</title>
        <authorList>
            <person name="Haas M."/>
            <person name="Kono T."/>
            <person name="Macchietto M."/>
            <person name="Millas R."/>
            <person name="McGilp L."/>
            <person name="Shao M."/>
            <person name="Duquette J."/>
            <person name="Hirsch C.N."/>
            <person name="Kimball J."/>
        </authorList>
    </citation>
    <scope>NUCLEOTIDE SEQUENCE</scope>
    <source>
        <tissue evidence="1">Fresh leaf tissue</tissue>
    </source>
</reference>
<gene>
    <name evidence="1" type="ORF">GUJ93_ZPchr0007g5055</name>
</gene>
<sequence>MLDQMDSGVRKGLWKGMMNGLGVVIAVEVMGGSELGLPGGVEAGWGRIAQGVVGLQISIRTMLVMVIQEVIYAMPPWLKRGRWRI</sequence>
<protein>
    <submittedName>
        <fullName evidence="1">Uncharacterized protein</fullName>
    </submittedName>
</protein>
<proteinExistence type="predicted"/>
<comment type="caution">
    <text evidence="1">The sequence shown here is derived from an EMBL/GenBank/DDBJ whole genome shotgun (WGS) entry which is preliminary data.</text>
</comment>
<reference evidence="1" key="2">
    <citation type="submission" date="2021-02" db="EMBL/GenBank/DDBJ databases">
        <authorList>
            <person name="Kimball J.A."/>
            <person name="Haas M.W."/>
            <person name="Macchietto M."/>
            <person name="Kono T."/>
            <person name="Duquette J."/>
            <person name="Shao M."/>
        </authorList>
    </citation>
    <scope>NUCLEOTIDE SEQUENCE</scope>
    <source>
        <tissue evidence="1">Fresh leaf tissue</tissue>
    </source>
</reference>
<dbReference type="Proteomes" id="UP000729402">
    <property type="component" value="Unassembled WGS sequence"/>
</dbReference>
<accession>A0A8J5VS37</accession>
<keyword evidence="2" id="KW-1185">Reference proteome</keyword>